<dbReference type="PANTHER" id="PTHR18934">
    <property type="entry name" value="ATP-DEPENDENT RNA HELICASE"/>
    <property type="match status" value="1"/>
</dbReference>
<dbReference type="Proteomes" id="UP001470230">
    <property type="component" value="Unassembled WGS sequence"/>
</dbReference>
<evidence type="ECO:0000256" key="1">
    <source>
        <dbReference type="ARBA" id="ARBA00022741"/>
    </source>
</evidence>
<name>A0ABR2HWN3_9EUKA</name>
<keyword evidence="5" id="KW-0347">Helicase</keyword>
<dbReference type="Gene3D" id="1.20.120.1080">
    <property type="match status" value="1"/>
</dbReference>
<evidence type="ECO:0000259" key="3">
    <source>
        <dbReference type="PROSITE" id="PS51192"/>
    </source>
</evidence>
<dbReference type="EMBL" id="JAPFFF010000021">
    <property type="protein sequence ID" value="KAK8854055.1"/>
    <property type="molecule type" value="Genomic_DNA"/>
</dbReference>
<accession>A0ABR2HWN3</accession>
<dbReference type="SMART" id="SM00847">
    <property type="entry name" value="HA2"/>
    <property type="match status" value="1"/>
</dbReference>
<dbReference type="Pfam" id="PF04408">
    <property type="entry name" value="WHD_HA2"/>
    <property type="match status" value="1"/>
</dbReference>
<evidence type="ECO:0000313" key="5">
    <source>
        <dbReference type="EMBL" id="KAK8854055.1"/>
    </source>
</evidence>
<dbReference type="InterPro" id="IPR001650">
    <property type="entry name" value="Helicase_C-like"/>
</dbReference>
<reference evidence="5 6" key="1">
    <citation type="submission" date="2024-04" db="EMBL/GenBank/DDBJ databases">
        <title>Tritrichomonas musculus Genome.</title>
        <authorList>
            <person name="Alves-Ferreira E."/>
            <person name="Grigg M."/>
            <person name="Lorenzi H."/>
            <person name="Galac M."/>
        </authorList>
    </citation>
    <scope>NUCLEOTIDE SEQUENCE [LARGE SCALE GENOMIC DNA]</scope>
    <source>
        <strain evidence="5 6">EAF2021</strain>
    </source>
</reference>
<dbReference type="Pfam" id="PF00270">
    <property type="entry name" value="DEAD"/>
    <property type="match status" value="1"/>
</dbReference>
<dbReference type="CDD" id="cd17917">
    <property type="entry name" value="DEXHc_RHA-like"/>
    <property type="match status" value="1"/>
</dbReference>
<feature type="domain" description="Helicase C-terminal" evidence="4">
    <location>
        <begin position="356"/>
        <end position="524"/>
    </location>
</feature>
<dbReference type="InterPro" id="IPR011545">
    <property type="entry name" value="DEAD/DEAH_box_helicase_dom"/>
</dbReference>
<dbReference type="InterPro" id="IPR014001">
    <property type="entry name" value="Helicase_ATP-bd"/>
</dbReference>
<keyword evidence="2" id="KW-0067">ATP-binding</keyword>
<dbReference type="Pfam" id="PF21010">
    <property type="entry name" value="HA2_C"/>
    <property type="match status" value="1"/>
</dbReference>
<keyword evidence="6" id="KW-1185">Reference proteome</keyword>
<dbReference type="Gene3D" id="3.40.50.300">
    <property type="entry name" value="P-loop containing nucleotide triphosphate hydrolases"/>
    <property type="match status" value="2"/>
</dbReference>
<dbReference type="InterPro" id="IPR048333">
    <property type="entry name" value="HA2_WH"/>
</dbReference>
<dbReference type="PROSITE" id="PS51194">
    <property type="entry name" value="HELICASE_CTER"/>
    <property type="match status" value="1"/>
</dbReference>
<dbReference type="PROSITE" id="PS51192">
    <property type="entry name" value="HELICASE_ATP_BIND_1"/>
    <property type="match status" value="1"/>
</dbReference>
<keyword evidence="1" id="KW-0547">Nucleotide-binding</keyword>
<dbReference type="InterPro" id="IPR011709">
    <property type="entry name" value="DEAD-box_helicase_OB_fold"/>
</dbReference>
<evidence type="ECO:0000313" key="6">
    <source>
        <dbReference type="Proteomes" id="UP001470230"/>
    </source>
</evidence>
<protein>
    <submittedName>
        <fullName evidence="5">ATP-dependent RNA helicase Cdc28</fullName>
    </submittedName>
</protein>
<dbReference type="SMART" id="SM00487">
    <property type="entry name" value="DEXDc"/>
    <property type="match status" value="1"/>
</dbReference>
<dbReference type="CDD" id="cd18791">
    <property type="entry name" value="SF2_C_RHA"/>
    <property type="match status" value="1"/>
</dbReference>
<proteinExistence type="predicted"/>
<feature type="domain" description="Helicase ATP-binding" evidence="3">
    <location>
        <begin position="164"/>
        <end position="325"/>
    </location>
</feature>
<evidence type="ECO:0000256" key="2">
    <source>
        <dbReference type="ARBA" id="ARBA00022840"/>
    </source>
</evidence>
<dbReference type="SUPFAM" id="SSF52540">
    <property type="entry name" value="P-loop containing nucleoside triphosphate hydrolases"/>
    <property type="match status" value="1"/>
</dbReference>
<sequence>MRPIDRQRELSRQEYLSKRAAQQAQQLKEKIEDLKFLSQGRELSLIDQKQIELDQKIIEVAEEVKKSDEPILYQVNLTNTIEKGDTLKERLNNISKNYALQEEYNPELKKANDWEEEKMKSAGIMASKPLLFEKPTMEITEIQEIDYTPVQQSLPVYKYKDDILNILKDHQILIVVGDTGSGKTTQIPQYLLLRSPTESIVCTQPRRVAAISVAQRVASERHSLVGMEVGYTVRFEDFTSEVTRLRYVTDGLLLREFLIDPLLKKYTTIMIDEAHERSISTDLLLSLLKDLALARPELRLVVSSATLDADQMSAYFNNAPVLYVPGRRFNVDTNFSEKAETDYCLASLLTALHIHRTTPVVQPCDILVFLTGQDEIDDCVVKIQQMASNAKCKPLIALPIYAALPSEKQAQIFKPAPNGTRKIIFATNIAETSITIESIKYVIDCGHVKQTIYDPKSGCESLNISTISVSSARQRAGRAGRVTDGVCYNLYTKYAFDNEMPKLTKPEILRCNFTPTLLLLLSIGINTIVDFNFIDSPPVQNITAAYEQLYAMCAIDAESRLTELGAKLVQLPVSPYSARAIIESFNLGCSNEVCTICAVLESGSPLFYAPREEMKSAETSIKSFWDHEGDHITILNTYKAWEQSNESAQWCQENHVQYRTLRKAQAIRDQLLQCSKLIGLDNENQTDAKPAEPKKKFGEKIPELTLNQKISKSFCFGFFQNSAQLAADGSYQTIKGSLKIDIHPSSCLHHDPNPPEYLVYYELSNTNKMWMRTVIRIDPIWLKEAAPHLFKLINGPKVKVTV</sequence>
<organism evidence="5 6">
    <name type="scientific">Tritrichomonas musculus</name>
    <dbReference type="NCBI Taxonomy" id="1915356"/>
    <lineage>
        <taxon>Eukaryota</taxon>
        <taxon>Metamonada</taxon>
        <taxon>Parabasalia</taxon>
        <taxon>Tritrichomonadida</taxon>
        <taxon>Tritrichomonadidae</taxon>
        <taxon>Tritrichomonas</taxon>
    </lineage>
</organism>
<dbReference type="Pfam" id="PF00271">
    <property type="entry name" value="Helicase_C"/>
    <property type="match status" value="1"/>
</dbReference>
<comment type="caution">
    <text evidence="5">The sequence shown here is derived from an EMBL/GenBank/DDBJ whole genome shotgun (WGS) entry which is preliminary data.</text>
</comment>
<dbReference type="PANTHER" id="PTHR18934:SF85">
    <property type="entry name" value="ATP-DEPENDENT RNA HELICASE DHX8"/>
    <property type="match status" value="1"/>
</dbReference>
<evidence type="ECO:0000259" key="4">
    <source>
        <dbReference type="PROSITE" id="PS51194"/>
    </source>
</evidence>
<dbReference type="Pfam" id="PF07717">
    <property type="entry name" value="OB_NTP_bind"/>
    <property type="match status" value="1"/>
</dbReference>
<dbReference type="InterPro" id="IPR007502">
    <property type="entry name" value="Helicase-assoc_dom"/>
</dbReference>
<dbReference type="InterPro" id="IPR027417">
    <property type="entry name" value="P-loop_NTPase"/>
</dbReference>
<dbReference type="GO" id="GO:0004386">
    <property type="term" value="F:helicase activity"/>
    <property type="evidence" value="ECO:0007669"/>
    <property type="project" value="UniProtKB-KW"/>
</dbReference>
<dbReference type="SMART" id="SM00490">
    <property type="entry name" value="HELICc"/>
    <property type="match status" value="1"/>
</dbReference>
<keyword evidence="5" id="KW-0378">Hydrolase</keyword>
<gene>
    <name evidence="5" type="ORF">M9Y10_016605</name>
</gene>